<feature type="region of interest" description="Disordered" evidence="1">
    <location>
        <begin position="878"/>
        <end position="915"/>
    </location>
</feature>
<feature type="compositionally biased region" description="Basic and acidic residues" evidence="1">
    <location>
        <begin position="98"/>
        <end position="112"/>
    </location>
</feature>
<dbReference type="InterPro" id="IPR009057">
    <property type="entry name" value="Homeodomain-like_sf"/>
</dbReference>
<gene>
    <name evidence="4" type="ORF">NDU88_000640</name>
</gene>
<feature type="compositionally biased region" description="Basic and acidic residues" evidence="1">
    <location>
        <begin position="879"/>
        <end position="890"/>
    </location>
</feature>
<feature type="compositionally biased region" description="Basic residues" evidence="1">
    <location>
        <begin position="371"/>
        <end position="383"/>
    </location>
</feature>
<dbReference type="PANTHER" id="PTHR46760:SF1">
    <property type="entry name" value="TRANSCRIPTION TERMINATION FACTOR 1"/>
    <property type="match status" value="1"/>
</dbReference>
<feature type="compositionally biased region" description="Basic residues" evidence="1">
    <location>
        <begin position="194"/>
        <end position="204"/>
    </location>
</feature>
<dbReference type="SUPFAM" id="SSF46689">
    <property type="entry name" value="Homeodomain-like"/>
    <property type="match status" value="2"/>
</dbReference>
<dbReference type="Gene3D" id="1.10.10.60">
    <property type="entry name" value="Homeodomain-like"/>
    <property type="match status" value="2"/>
</dbReference>
<evidence type="ECO:0000256" key="1">
    <source>
        <dbReference type="SAM" id="MobiDB-lite"/>
    </source>
</evidence>
<dbReference type="Pfam" id="PF13921">
    <property type="entry name" value="Myb_DNA-bind_6"/>
    <property type="match status" value="1"/>
</dbReference>
<evidence type="ECO:0000259" key="2">
    <source>
        <dbReference type="PROSITE" id="PS50090"/>
    </source>
</evidence>
<feature type="compositionally biased region" description="Basic and acidic residues" evidence="1">
    <location>
        <begin position="128"/>
        <end position="139"/>
    </location>
</feature>
<feature type="compositionally biased region" description="Basic and acidic residues" evidence="1">
    <location>
        <begin position="320"/>
        <end position="338"/>
    </location>
</feature>
<dbReference type="AlphaFoldDB" id="A0AAV7Q3Q6"/>
<feature type="compositionally biased region" description="Basic residues" evidence="1">
    <location>
        <begin position="270"/>
        <end position="280"/>
    </location>
</feature>
<reference evidence="4" key="1">
    <citation type="journal article" date="2022" name="bioRxiv">
        <title>Sequencing and chromosome-scale assembly of the giantPleurodeles waltlgenome.</title>
        <authorList>
            <person name="Brown T."/>
            <person name="Elewa A."/>
            <person name="Iarovenko S."/>
            <person name="Subramanian E."/>
            <person name="Araus A.J."/>
            <person name="Petzold A."/>
            <person name="Susuki M."/>
            <person name="Suzuki K.-i.T."/>
            <person name="Hayashi T."/>
            <person name="Toyoda A."/>
            <person name="Oliveira C."/>
            <person name="Osipova E."/>
            <person name="Leigh N.D."/>
            <person name="Simon A."/>
            <person name="Yun M.H."/>
        </authorList>
    </citation>
    <scope>NUCLEOTIDE SEQUENCE</scope>
    <source>
        <strain evidence="4">20211129_DDA</strain>
        <tissue evidence="4">Liver</tissue>
    </source>
</reference>
<feature type="compositionally biased region" description="Basic residues" evidence="1">
    <location>
        <begin position="155"/>
        <end position="165"/>
    </location>
</feature>
<name>A0AAV7Q3Q6_PLEWA</name>
<comment type="caution">
    <text evidence="4">The sequence shown here is derived from an EMBL/GenBank/DDBJ whole genome shotgun (WGS) entry which is preliminary data.</text>
</comment>
<dbReference type="GO" id="GO:0003682">
    <property type="term" value="F:chromatin binding"/>
    <property type="evidence" value="ECO:0007669"/>
    <property type="project" value="TreeGrafter"/>
</dbReference>
<dbReference type="CDD" id="cd00167">
    <property type="entry name" value="SANT"/>
    <property type="match status" value="2"/>
</dbReference>
<feature type="compositionally biased region" description="Basic residues" evidence="1">
    <location>
        <begin position="52"/>
        <end position="64"/>
    </location>
</feature>
<dbReference type="PROSITE" id="PS50090">
    <property type="entry name" value="MYB_LIKE"/>
    <property type="match status" value="1"/>
</dbReference>
<feature type="domain" description="Myb-like" evidence="2">
    <location>
        <begin position="693"/>
        <end position="778"/>
    </location>
</feature>
<evidence type="ECO:0000259" key="3">
    <source>
        <dbReference type="PROSITE" id="PS51294"/>
    </source>
</evidence>
<feature type="compositionally biased region" description="Basic and acidic residues" evidence="1">
    <location>
        <begin position="205"/>
        <end position="216"/>
    </location>
</feature>
<feature type="compositionally biased region" description="Basic residues" evidence="1">
    <location>
        <begin position="303"/>
        <end position="313"/>
    </location>
</feature>
<feature type="compositionally biased region" description="Basic and acidic residues" evidence="1">
    <location>
        <begin position="474"/>
        <end position="499"/>
    </location>
</feature>
<evidence type="ECO:0000313" key="4">
    <source>
        <dbReference type="EMBL" id="KAJ1134184.1"/>
    </source>
</evidence>
<feature type="compositionally biased region" description="Acidic residues" evidence="1">
    <location>
        <begin position="899"/>
        <end position="915"/>
    </location>
</feature>
<dbReference type="InterPro" id="IPR053078">
    <property type="entry name" value="TTF1-like"/>
</dbReference>
<evidence type="ECO:0000313" key="5">
    <source>
        <dbReference type="Proteomes" id="UP001066276"/>
    </source>
</evidence>
<accession>A0AAV7Q3Q6</accession>
<dbReference type="PANTHER" id="PTHR46760">
    <property type="entry name" value="TRANSCRIPTION TERMINATION FACTOR 1"/>
    <property type="match status" value="1"/>
</dbReference>
<protein>
    <recommendedName>
        <fullName evidence="6">Transcription termination factor 1</fullName>
    </recommendedName>
</protein>
<dbReference type="EMBL" id="JANPWB010000010">
    <property type="protein sequence ID" value="KAJ1134184.1"/>
    <property type="molecule type" value="Genomic_DNA"/>
</dbReference>
<dbReference type="SMART" id="SM00717">
    <property type="entry name" value="SANT"/>
    <property type="match status" value="2"/>
</dbReference>
<feature type="domain" description="HTH myb-type" evidence="3">
    <location>
        <begin position="649"/>
        <end position="697"/>
    </location>
</feature>
<proteinExistence type="predicted"/>
<dbReference type="Proteomes" id="UP001066276">
    <property type="component" value="Chromosome 6"/>
</dbReference>
<dbReference type="InterPro" id="IPR017930">
    <property type="entry name" value="Myb_dom"/>
</dbReference>
<organism evidence="4 5">
    <name type="scientific">Pleurodeles waltl</name>
    <name type="common">Iberian ribbed newt</name>
    <dbReference type="NCBI Taxonomy" id="8319"/>
    <lineage>
        <taxon>Eukaryota</taxon>
        <taxon>Metazoa</taxon>
        <taxon>Chordata</taxon>
        <taxon>Craniata</taxon>
        <taxon>Vertebrata</taxon>
        <taxon>Euteleostomi</taxon>
        <taxon>Amphibia</taxon>
        <taxon>Batrachia</taxon>
        <taxon>Caudata</taxon>
        <taxon>Salamandroidea</taxon>
        <taxon>Salamandridae</taxon>
        <taxon>Pleurodelinae</taxon>
        <taxon>Pleurodeles</taxon>
    </lineage>
</organism>
<dbReference type="GO" id="GO:0006363">
    <property type="term" value="P:termination of RNA polymerase I transcription"/>
    <property type="evidence" value="ECO:0007669"/>
    <property type="project" value="TreeGrafter"/>
</dbReference>
<feature type="region of interest" description="Disordered" evidence="1">
    <location>
        <begin position="1"/>
        <end position="501"/>
    </location>
</feature>
<keyword evidence="5" id="KW-1185">Reference proteome</keyword>
<sequence length="915" mass="103442">MVRGELPQSHGTEYEECQRSSFLDMHPKKKKKKKQDVEIEAAEEATLEKEHYRTHKKKKKKRHNSQSEDSEVVIAIVQNVSEPESDPQESLKPPGQRLRADCADGSSEETKDANLPIKVSKASHRRRVSDERDGNRDNVDENALQMESEHCTSSVKKHKKSKRKKHSDEKADDSATTSDQGIPDALANTLKSEKSHKKQKRKKHALEEESGNREDDGSADQSTATSGKGQDESGCHGNHLTGQNGLDCGSVDGGDHGPVNTILTAQRNIKSLKKKSHRHHERDPGTRSPENSSPVVPEETSLKPKHKKRKHRRTVEEDDPPSKTSEDVVGGEHSERPAKIKKKHSITEEEGEGQVRSAAEEDAEGRSSRKAEKKKKKKKKRKEGRTPDELEAHQTVVSDSEREGAQGDAGKTQLARTGGSEETIRKKKHRKSSDHGIARGSEVSPSDDCSDGRTALSSPSSVGLSPAPGSEAQTLKDTKQRRPLDTEKAAAVEEERLDLGEDASVDADVGEKQPLRVSMDSEYEKALCQLEELIPNVRSKNRHSIKEILRHDLERFKEFKKQGIPIRFGRFSAEENEQIRKNMQHYLEVTGIDAADKVTHTHRYPEEAQAISEVKKRHSLSDYIAVGIPRPSKLVLGRAQKMFDLQNYKGRYTQEETDLLLRQHATCGNNWNKISDNIGRSRLSVALKFSQLRNPVNQGSWSKEEKRKLMQAVEHVVVKSRSPEELQDMASKIEQSRREDIPLLVRSQLYKGISWVEVAAKVGTRNWMQCKLKWNGILTKKMTRGAKVFRGPTALKAKIRIIQRLYESRVEDSSELNWEELAECIGDVPPAYVQARFYRLKARNVPAWHTKTFPEIVDYLHEETLPKLQSMLEKMMKKKTTEETKQEKQKVFQFTDIFQDSEEDASEPEEEGSGS</sequence>
<dbReference type="InterPro" id="IPR001005">
    <property type="entry name" value="SANT/Myb"/>
</dbReference>
<dbReference type="PROSITE" id="PS51294">
    <property type="entry name" value="HTH_MYB"/>
    <property type="match status" value="1"/>
</dbReference>
<feature type="compositionally biased region" description="Polar residues" evidence="1">
    <location>
        <begin position="219"/>
        <end position="228"/>
    </location>
</feature>
<evidence type="ECO:0008006" key="6">
    <source>
        <dbReference type="Google" id="ProtNLM"/>
    </source>
</evidence>
<dbReference type="GO" id="GO:0005730">
    <property type="term" value="C:nucleolus"/>
    <property type="evidence" value="ECO:0007669"/>
    <property type="project" value="TreeGrafter"/>
</dbReference>